<evidence type="ECO:0000259" key="3">
    <source>
        <dbReference type="Pfam" id="PF00174"/>
    </source>
</evidence>
<feature type="transmembrane region" description="Helical" evidence="2">
    <location>
        <begin position="42"/>
        <end position="63"/>
    </location>
</feature>
<dbReference type="AlphaFoldDB" id="A0A6J6GYF7"/>
<proteinExistence type="predicted"/>
<dbReference type="SUPFAM" id="SSF81296">
    <property type="entry name" value="E set domains"/>
    <property type="match status" value="1"/>
</dbReference>
<feature type="domain" description="Oxidoreductase molybdopterin-binding" evidence="3">
    <location>
        <begin position="123"/>
        <end position="272"/>
    </location>
</feature>
<dbReference type="Gene3D" id="3.90.420.10">
    <property type="entry name" value="Oxidoreductase, molybdopterin-binding domain"/>
    <property type="match status" value="1"/>
</dbReference>
<evidence type="ECO:0000256" key="2">
    <source>
        <dbReference type="SAM" id="Phobius"/>
    </source>
</evidence>
<reference evidence="4" key="1">
    <citation type="submission" date="2020-05" db="EMBL/GenBank/DDBJ databases">
        <authorList>
            <person name="Chiriac C."/>
            <person name="Salcher M."/>
            <person name="Ghai R."/>
            <person name="Kavagutti S V."/>
        </authorList>
    </citation>
    <scope>NUCLEOTIDE SEQUENCE</scope>
</reference>
<dbReference type="PANTHER" id="PTHR19372">
    <property type="entry name" value="SULFITE REDUCTASE"/>
    <property type="match status" value="1"/>
</dbReference>
<dbReference type="GO" id="GO:0043546">
    <property type="term" value="F:molybdopterin cofactor binding"/>
    <property type="evidence" value="ECO:0007669"/>
    <property type="project" value="TreeGrafter"/>
</dbReference>
<gene>
    <name evidence="4" type="ORF">UFOPK1835_00634</name>
</gene>
<keyword evidence="2" id="KW-1133">Transmembrane helix</keyword>
<dbReference type="Pfam" id="PF00174">
    <property type="entry name" value="Oxidored_molyb"/>
    <property type="match status" value="1"/>
</dbReference>
<dbReference type="InterPro" id="IPR000572">
    <property type="entry name" value="OxRdtase_Mopterin-bd_dom"/>
</dbReference>
<dbReference type="GO" id="GO:0008482">
    <property type="term" value="F:sulfite oxidase activity"/>
    <property type="evidence" value="ECO:0007669"/>
    <property type="project" value="TreeGrafter"/>
</dbReference>
<organism evidence="4">
    <name type="scientific">freshwater metagenome</name>
    <dbReference type="NCBI Taxonomy" id="449393"/>
    <lineage>
        <taxon>unclassified sequences</taxon>
        <taxon>metagenomes</taxon>
        <taxon>ecological metagenomes</taxon>
    </lineage>
</organism>
<dbReference type="PANTHER" id="PTHR19372:SF7">
    <property type="entry name" value="SULFITE OXIDASE, MITOCHONDRIAL"/>
    <property type="match status" value="1"/>
</dbReference>
<dbReference type="PRINTS" id="PR00407">
    <property type="entry name" value="EUMOPTERIN"/>
</dbReference>
<dbReference type="InterPro" id="IPR008335">
    <property type="entry name" value="Mopterin_OxRdtase_euk"/>
</dbReference>
<feature type="region of interest" description="Disordered" evidence="1">
    <location>
        <begin position="1"/>
        <end position="35"/>
    </location>
</feature>
<dbReference type="GO" id="GO:0020037">
    <property type="term" value="F:heme binding"/>
    <property type="evidence" value="ECO:0007669"/>
    <property type="project" value="TreeGrafter"/>
</dbReference>
<keyword evidence="2" id="KW-0472">Membrane</keyword>
<dbReference type="GO" id="GO:0006790">
    <property type="term" value="P:sulfur compound metabolic process"/>
    <property type="evidence" value="ECO:0007669"/>
    <property type="project" value="TreeGrafter"/>
</dbReference>
<dbReference type="InterPro" id="IPR036374">
    <property type="entry name" value="OxRdtase_Mopterin-bd_sf"/>
</dbReference>
<feature type="region of interest" description="Disordered" evidence="1">
    <location>
        <begin position="68"/>
        <end position="88"/>
    </location>
</feature>
<sequence>MGKGWGVTVPPPSSEPTEGSVSENAMPRPQKTTRVAGTRRSFFKWAGLAGAGGIAVVTGAGILRSKPASQASAPDVTLPPPTETLPGKPITFTEPSGLGVDGLSPFITPNDSFFRIDTAFYPPNVNLDTWRLQINGLVDTPLEFSYDELLALPQVEVPLTIACVSNGVGGDLIGTAVWQGIPLGSLLERAGVQSAGDQIVGRSLDGFTAGFPTAAVFDGRTALLALGMNGEPLPPDHGFPARLVIEGLYGYVSATKWLSTIELTGWDTYNGYWIPLGWSKEGPVKIESRIDVPKSSGSLRSGTIPIAGVAWAPAGVARVEVQIDDGPWTDAELGPAVSDGTWRQWVHPWEAAAGAHRIRVRATDNGGQTQTSDEAPVAPDGATGWHTRRVTVSA</sequence>
<name>A0A6J6GYF7_9ZZZZ</name>
<dbReference type="EMBL" id="CAEZUP010000019">
    <property type="protein sequence ID" value="CAB4603995.1"/>
    <property type="molecule type" value="Genomic_DNA"/>
</dbReference>
<evidence type="ECO:0000256" key="1">
    <source>
        <dbReference type="SAM" id="MobiDB-lite"/>
    </source>
</evidence>
<keyword evidence="2" id="KW-0812">Transmembrane</keyword>
<evidence type="ECO:0000313" key="4">
    <source>
        <dbReference type="EMBL" id="CAB4603995.1"/>
    </source>
</evidence>
<accession>A0A6J6GYF7</accession>
<dbReference type="InterPro" id="IPR014756">
    <property type="entry name" value="Ig_E-set"/>
</dbReference>
<dbReference type="Gene3D" id="2.60.40.650">
    <property type="match status" value="1"/>
</dbReference>
<dbReference type="SUPFAM" id="SSF56524">
    <property type="entry name" value="Oxidoreductase molybdopterin-binding domain"/>
    <property type="match status" value="1"/>
</dbReference>
<protein>
    <submittedName>
        <fullName evidence="4">Unannotated protein</fullName>
    </submittedName>
</protein>